<proteinExistence type="predicted"/>
<dbReference type="Gene3D" id="3.30.1490.20">
    <property type="entry name" value="ATP-grasp fold, A domain"/>
    <property type="match status" value="1"/>
</dbReference>
<evidence type="ECO:0000313" key="2">
    <source>
        <dbReference type="EMBL" id="MBB6473334.1"/>
    </source>
</evidence>
<dbReference type="GO" id="GO:0005524">
    <property type="term" value="F:ATP binding"/>
    <property type="evidence" value="ECO:0007669"/>
    <property type="project" value="InterPro"/>
</dbReference>
<sequence>MNAGTGTADHEALNRLLKPRTIAVVGLSDTSNFRDYVSPTLDGDAEVFFVHPKHATVLGRPTHPNLTSIGRPLDAIISMMAAERSTLLVEEAAGLDVGGLVCIAGGFAETGADGAALQSRMVTAARSAGMPVVGPNGLGFINVPRRVSLTIASPHKRRPGGISVVSQSGALLSGVAMAAWEHPGCGLNLLISAGNEAVTDLADYVDFLAADPDTRAIGLVVEKIRRPAAFFAAARRATEAGKPIAVLKLARSNRSQQMAASHTGALTGDAWVYDVALRQAGVTVVADPEELVDRLALFEQLDPANWSAVEGLGVITMTGGFASLSVDLAEADGMSIPPLSELEPWVRDNIPGVTVANPLDTTGFGAAIWPEVVRRYATCAESDALLYLHPLADEDESDSTVQLVEEFAKAAQDAGKPFVVTNCSGAPGRFVLDRLPSGKVAAGRGLRPTLRGLQTLGAFVRHREEAARREDTPVPPSTRRPDVATVAVAEGQMLPFGPTLEMIRAAGVPIAPYHLVAAGDDVTGAPFPGPYVVKLADVAHRTEHGAVRLGVTADGLGDAVAELRALAAVHGLPPLVAVQPQVEILGEAFIGVQGESELGPLVVFGLGGVFVEVLQRVGGRMAPLSARDARSLIDEFADAKVMHGFRGRPAWDLDALAEILVAAGRLAVSGRGWIESLDLNPLVFTPDGFVAVDALCLVRAPERRH</sequence>
<dbReference type="Gene3D" id="3.30.470.20">
    <property type="entry name" value="ATP-grasp fold, B domain"/>
    <property type="match status" value="1"/>
</dbReference>
<comment type="caution">
    <text evidence="2">The sequence shown here is derived from an EMBL/GenBank/DDBJ whole genome shotgun (WGS) entry which is preliminary data.</text>
</comment>
<dbReference type="InterPro" id="IPR003781">
    <property type="entry name" value="CoA-bd"/>
</dbReference>
<protein>
    <submittedName>
        <fullName evidence="2">Acyl-CoA synthetase (NDP forming)</fullName>
    </submittedName>
</protein>
<name>A0A7X0IEX4_9ACTN</name>
<dbReference type="SUPFAM" id="SSF56059">
    <property type="entry name" value="Glutathione synthetase ATP-binding domain-like"/>
    <property type="match status" value="1"/>
</dbReference>
<evidence type="ECO:0000313" key="3">
    <source>
        <dbReference type="Proteomes" id="UP000555564"/>
    </source>
</evidence>
<accession>A0A7X0IEX4</accession>
<organism evidence="2 3">
    <name type="scientific">Sphaerisporangium rubeum</name>
    <dbReference type="NCBI Taxonomy" id="321317"/>
    <lineage>
        <taxon>Bacteria</taxon>
        <taxon>Bacillati</taxon>
        <taxon>Actinomycetota</taxon>
        <taxon>Actinomycetes</taxon>
        <taxon>Streptosporangiales</taxon>
        <taxon>Streptosporangiaceae</taxon>
        <taxon>Sphaerisporangium</taxon>
    </lineage>
</organism>
<dbReference type="PANTHER" id="PTHR42793:SF1">
    <property type="entry name" value="PEPTIDYL-LYSINE N-ACETYLTRANSFERASE PATZ"/>
    <property type="match status" value="1"/>
</dbReference>
<dbReference type="InterPro" id="IPR036291">
    <property type="entry name" value="NAD(P)-bd_dom_sf"/>
</dbReference>
<dbReference type="PANTHER" id="PTHR42793">
    <property type="entry name" value="COA BINDING DOMAIN CONTAINING PROTEIN"/>
    <property type="match status" value="1"/>
</dbReference>
<dbReference type="Gene3D" id="3.40.50.720">
    <property type="entry name" value="NAD(P)-binding Rossmann-like Domain"/>
    <property type="match status" value="1"/>
</dbReference>
<feature type="domain" description="CoA-binding" evidence="1">
    <location>
        <begin position="16"/>
        <end position="107"/>
    </location>
</feature>
<dbReference type="Proteomes" id="UP000555564">
    <property type="component" value="Unassembled WGS sequence"/>
</dbReference>
<dbReference type="InterPro" id="IPR032875">
    <property type="entry name" value="Succ_CoA_lig_flav_dom"/>
</dbReference>
<dbReference type="SUPFAM" id="SSF52210">
    <property type="entry name" value="Succinyl-CoA synthetase domains"/>
    <property type="match status" value="2"/>
</dbReference>
<dbReference type="InterPro" id="IPR016102">
    <property type="entry name" value="Succinyl-CoA_synth-like"/>
</dbReference>
<reference evidence="2 3" key="1">
    <citation type="submission" date="2020-08" db="EMBL/GenBank/DDBJ databases">
        <title>Sequencing the genomes of 1000 actinobacteria strains.</title>
        <authorList>
            <person name="Klenk H.-P."/>
        </authorList>
    </citation>
    <scope>NUCLEOTIDE SEQUENCE [LARGE SCALE GENOMIC DNA]</scope>
    <source>
        <strain evidence="2 3">DSM 44936</strain>
    </source>
</reference>
<dbReference type="Pfam" id="PF13607">
    <property type="entry name" value="Succ_CoA_lig"/>
    <property type="match status" value="1"/>
</dbReference>
<keyword evidence="3" id="KW-1185">Reference proteome</keyword>
<dbReference type="Pfam" id="PF13380">
    <property type="entry name" value="CoA_binding_2"/>
    <property type="match status" value="1"/>
</dbReference>
<gene>
    <name evidence="2" type="ORF">BJ992_002765</name>
</gene>
<dbReference type="InterPro" id="IPR013815">
    <property type="entry name" value="ATP_grasp_subdomain_1"/>
</dbReference>
<dbReference type="SUPFAM" id="SSF51735">
    <property type="entry name" value="NAD(P)-binding Rossmann-fold domains"/>
    <property type="match status" value="1"/>
</dbReference>
<dbReference type="RefSeq" id="WP_184981005.1">
    <property type="nucleotide sequence ID" value="NZ_BAAALO010000013.1"/>
</dbReference>
<evidence type="ECO:0000259" key="1">
    <source>
        <dbReference type="SMART" id="SM00881"/>
    </source>
</evidence>
<dbReference type="SMART" id="SM00881">
    <property type="entry name" value="CoA_binding"/>
    <property type="match status" value="1"/>
</dbReference>
<dbReference type="EMBL" id="JACHIU010000001">
    <property type="protein sequence ID" value="MBB6473334.1"/>
    <property type="molecule type" value="Genomic_DNA"/>
</dbReference>
<dbReference type="AlphaFoldDB" id="A0A7X0IEX4"/>
<dbReference type="Pfam" id="PF13549">
    <property type="entry name" value="ATP-grasp_5"/>
    <property type="match status" value="1"/>
</dbReference>
<dbReference type="Gene3D" id="3.40.50.261">
    <property type="entry name" value="Succinyl-CoA synthetase domains"/>
    <property type="match status" value="2"/>
</dbReference>